<dbReference type="InterPro" id="IPR036770">
    <property type="entry name" value="Ankyrin_rpt-contain_sf"/>
</dbReference>
<keyword evidence="2" id="KW-0175">Coiled coil</keyword>
<dbReference type="InterPro" id="IPR056884">
    <property type="entry name" value="NPHP3-like_N"/>
</dbReference>
<dbReference type="SUPFAM" id="SSF48403">
    <property type="entry name" value="Ankyrin repeat"/>
    <property type="match status" value="1"/>
</dbReference>
<dbReference type="PANTHER" id="PTHR10039:SF5">
    <property type="entry name" value="NACHT DOMAIN-CONTAINING PROTEIN"/>
    <property type="match status" value="1"/>
</dbReference>
<protein>
    <submittedName>
        <fullName evidence="6">Putative ankyrin repeat protein</fullName>
    </submittedName>
</protein>
<proteinExistence type="predicted"/>
<dbReference type="SUPFAM" id="SSF52540">
    <property type="entry name" value="P-loop containing nucleoside triphosphate hydrolases"/>
    <property type="match status" value="1"/>
</dbReference>
<organism evidence="6 7">
    <name type="scientific">Botryotinia fuckeliana (strain BcDW1)</name>
    <name type="common">Noble rot fungus</name>
    <name type="synonym">Botrytis cinerea</name>
    <dbReference type="NCBI Taxonomy" id="1290391"/>
    <lineage>
        <taxon>Eukaryota</taxon>
        <taxon>Fungi</taxon>
        <taxon>Dikarya</taxon>
        <taxon>Ascomycota</taxon>
        <taxon>Pezizomycotina</taxon>
        <taxon>Leotiomycetes</taxon>
        <taxon>Helotiales</taxon>
        <taxon>Sclerotiniaceae</taxon>
        <taxon>Botrytis</taxon>
    </lineage>
</organism>
<dbReference type="STRING" id="1290391.M7U3C7"/>
<dbReference type="EMBL" id="KB708088">
    <property type="protein sequence ID" value="EMR81113.1"/>
    <property type="molecule type" value="Genomic_DNA"/>
</dbReference>
<dbReference type="InterPro" id="IPR054471">
    <property type="entry name" value="GPIID_WHD"/>
</dbReference>
<dbReference type="Pfam" id="PF24883">
    <property type="entry name" value="NPHP3_N"/>
    <property type="match status" value="1"/>
</dbReference>
<reference evidence="7" key="1">
    <citation type="journal article" date="2013" name="Genome Announc.">
        <title>Draft genome sequence of Botrytis cinerea BcDW1, inoculum for noble rot of grape berries.</title>
        <authorList>
            <person name="Blanco-Ulate B."/>
            <person name="Allen G."/>
            <person name="Powell A.L."/>
            <person name="Cantu D."/>
        </authorList>
    </citation>
    <scope>NUCLEOTIDE SEQUENCE [LARGE SCALE GENOMIC DNA]</scope>
    <source>
        <strain evidence="7">BcDW1</strain>
    </source>
</reference>
<feature type="coiled-coil region" evidence="2">
    <location>
        <begin position="24"/>
        <end position="58"/>
    </location>
</feature>
<evidence type="ECO:0000259" key="4">
    <source>
        <dbReference type="Pfam" id="PF22939"/>
    </source>
</evidence>
<feature type="region of interest" description="Disordered" evidence="3">
    <location>
        <begin position="955"/>
        <end position="1028"/>
    </location>
</feature>
<dbReference type="SMART" id="SM00248">
    <property type="entry name" value="ANK"/>
    <property type="match status" value="3"/>
</dbReference>
<gene>
    <name evidence="6" type="ORF">BcDW1_10303</name>
</gene>
<evidence type="ECO:0000259" key="5">
    <source>
        <dbReference type="Pfam" id="PF24883"/>
    </source>
</evidence>
<evidence type="ECO:0000313" key="6">
    <source>
        <dbReference type="EMBL" id="EMR81113.1"/>
    </source>
</evidence>
<dbReference type="AlphaFoldDB" id="M7U3C7"/>
<dbReference type="Proteomes" id="UP000012045">
    <property type="component" value="Unassembled WGS sequence"/>
</dbReference>
<feature type="compositionally biased region" description="Polar residues" evidence="3">
    <location>
        <begin position="989"/>
        <end position="1008"/>
    </location>
</feature>
<accession>M7U3C7</accession>
<feature type="domain" description="Nephrocystin 3-like N-terminal" evidence="5">
    <location>
        <begin position="181"/>
        <end position="355"/>
    </location>
</feature>
<sequence length="1190" mass="135367">MASVGDVITLVQIAYKATKHIQDILHASQDISELQERLKTLIEVLESLDRRYNDLNDDYRKNLDGINGRLKRTIKDLQTKLDVKRKSWRFYKLRFFWPLKKRDLDDILKKIDGLRGDLQLVLTNSAKEGIDRIQAAGEETKELQRRADERKRMDQVIEKLRSELQDELSTIPQRVEGIVKGSGEWIFREHTFMQWEDSEDGILWVNGLQGSGKTGLMTSYGKILKEKAGNPPEYQVARVFCDHKTLTELSNHFEIIMSLWGQIFDSVDFKMDLKTLKDLEKKLGRGRSRIRSLSLEEERDLKIGVFRQTMTQVGKTILILDGLDEVPEKLQRVLIEDLKTIQKCNKYCRVIVTSRPYKEIGSLFEGDPQFRLKARKMDIKLYIGDRISKEGQGPLKRPEMIEYVTNSLTERSKGIFLMAKLCMDEIVKAATEYECGEMMKELPQSLNDAYFRGLQRLAGTYPTSPNHNPQLPCQAIQALFWVVFAKTPLTEQQLRHALAVGEGDIDYDSKKEFDVDVDDLCGKLLEVKPGSMQVRVAHKSIADYLKMDATRERWFPTIREHIHITLMRFLLFPCMTEGSSSKNVFEKWYGLVVYAINNCGKGLNRILEPKTPLWEITERFLKTHFDSWNTFIKNETINMMSRQSKYWPMSPEALTSGSISNLHLVVTFDLPAFVPIIVDFESLHPRDDHVLMTPLGLAIAQDRFELVKALLERKVPVNVNQEHGKALRPPLYDAVYHRNENMTRLLLASGADMTLRRIDNDQSPLDLAYSIGRGMIASVLAEFISSQASSAKPQELQFLVRGAFLSELKLVIDKGIFIDHPCENGKRLLDYANELGNQSIIDLLILNNATPLLAPQAIETDSSLSPSRYIEPQGSGSPITEEKTWGLENSMIIKSSKGVPNHEVESVTGLEHDLDDIETSSENFSIYLSSEPESVTGLEHDLDGIETNSENFSIYLGSEPESSAGTDWAEEDRLERHPSSETEADIESRTGNVPTEEIGNSRQSSLERSQTKDESGDEFGSNAVIGTQTTVDESIADTEQNVGEDECLHDESALLLEILVDDRLQLPVQRIVFESLSRDQGWSSHSNEGTYLGSSRSWIDVCTQNQDKRSQSFSIQHNVHASKEFRLHTNVWDFQEMKKSSPARAQFIENISAGDKLQVFAHAQGGVGWRNYVAFIRARVYGMETKEDET</sequence>
<dbReference type="InterPro" id="IPR027417">
    <property type="entry name" value="P-loop_NTPase"/>
</dbReference>
<dbReference type="Gene3D" id="1.25.40.20">
    <property type="entry name" value="Ankyrin repeat-containing domain"/>
    <property type="match status" value="1"/>
</dbReference>
<dbReference type="InterPro" id="IPR002110">
    <property type="entry name" value="Ankyrin_rpt"/>
</dbReference>
<name>M7U3C7_BOTF1</name>
<dbReference type="PANTHER" id="PTHR10039">
    <property type="entry name" value="AMELOGENIN"/>
    <property type="match status" value="1"/>
</dbReference>
<evidence type="ECO:0000256" key="2">
    <source>
        <dbReference type="SAM" id="Coils"/>
    </source>
</evidence>
<evidence type="ECO:0000256" key="3">
    <source>
        <dbReference type="SAM" id="MobiDB-lite"/>
    </source>
</evidence>
<feature type="domain" description="GPI inositol-deacylase winged helix" evidence="4">
    <location>
        <begin position="476"/>
        <end position="549"/>
    </location>
</feature>
<dbReference type="Pfam" id="PF22939">
    <property type="entry name" value="WHD_GPIID"/>
    <property type="match status" value="1"/>
</dbReference>
<feature type="compositionally biased region" description="Basic and acidic residues" evidence="3">
    <location>
        <begin position="971"/>
        <end position="980"/>
    </location>
</feature>
<dbReference type="HOGENOM" id="CLU_011381_0_0_1"/>
<dbReference type="Gene3D" id="3.40.50.300">
    <property type="entry name" value="P-loop containing nucleotide triphosphate hydrolases"/>
    <property type="match status" value="1"/>
</dbReference>
<keyword evidence="1" id="KW-0677">Repeat</keyword>
<evidence type="ECO:0000256" key="1">
    <source>
        <dbReference type="ARBA" id="ARBA00022737"/>
    </source>
</evidence>
<evidence type="ECO:0000313" key="7">
    <source>
        <dbReference type="Proteomes" id="UP000012045"/>
    </source>
</evidence>